<accession>A0A6U3PM91</accession>
<dbReference type="PANTHER" id="PTHR24067">
    <property type="entry name" value="UBIQUITIN-CONJUGATING ENZYME E2"/>
    <property type="match status" value="1"/>
</dbReference>
<proteinExistence type="predicted"/>
<gene>
    <name evidence="3" type="ORF">DBRI1063_LOCUS4619</name>
    <name evidence="4" type="ORF">DBRI1063_LOCUS4622</name>
</gene>
<organism evidence="3">
    <name type="scientific">Ditylum brightwellii</name>
    <dbReference type="NCBI Taxonomy" id="49249"/>
    <lineage>
        <taxon>Eukaryota</taxon>
        <taxon>Sar</taxon>
        <taxon>Stramenopiles</taxon>
        <taxon>Ochrophyta</taxon>
        <taxon>Bacillariophyta</taxon>
        <taxon>Mediophyceae</taxon>
        <taxon>Lithodesmiophycidae</taxon>
        <taxon>Lithodesmiales</taxon>
        <taxon>Lithodesmiaceae</taxon>
        <taxon>Ditylum</taxon>
    </lineage>
</organism>
<dbReference type="Pfam" id="PF00179">
    <property type="entry name" value="UQ_con"/>
    <property type="match status" value="1"/>
</dbReference>
<dbReference type="Gene3D" id="3.10.110.10">
    <property type="entry name" value="Ubiquitin Conjugating Enzyme"/>
    <property type="match status" value="1"/>
</dbReference>
<dbReference type="CDD" id="cd23955">
    <property type="entry name" value="UBCc_invertebrate"/>
    <property type="match status" value="1"/>
</dbReference>
<dbReference type="EMBL" id="HBGN01007238">
    <property type="protein sequence ID" value="CAD9318192.1"/>
    <property type="molecule type" value="Transcribed_RNA"/>
</dbReference>
<reference evidence="3" key="1">
    <citation type="submission" date="2021-01" db="EMBL/GenBank/DDBJ databases">
        <authorList>
            <person name="Corre E."/>
            <person name="Pelletier E."/>
            <person name="Niang G."/>
            <person name="Scheremetjew M."/>
            <person name="Finn R."/>
            <person name="Kale V."/>
            <person name="Holt S."/>
            <person name="Cochrane G."/>
            <person name="Meng A."/>
            <person name="Brown T."/>
            <person name="Cohen L."/>
        </authorList>
    </citation>
    <scope>NUCLEOTIDE SEQUENCE</scope>
    <source>
        <strain evidence="3">Pop2</strain>
    </source>
</reference>
<dbReference type="InterPro" id="IPR016135">
    <property type="entry name" value="UBQ-conjugating_enzyme/RWD"/>
</dbReference>
<name>A0A6U3PM91_9STRA</name>
<sequence>MVGQSNKISFSKKCLYWQYEEIMRSPLDGINVAPSEHDIYEWHGNFYFNEDHEHFPGMVLHFILNLPHDYPNSTPDMKLLTSIPHSHVFGDTICFSLLSEFQWWFEGENLPATTFWNPSRTVRSLLESVYTFLIVDEDKHVSVRKQSAQDAIRNAQAARCSCGHHPFNNKVWPSEKNWMAAKNTSDVEQQICSLAMHDDLVSNNPISKANIKRSVPTSPPKKAVIVDIPNISTSASPTSVPFNAVDFNKHATDLKEKARNTLANESPTTNLMTFFDDETRGDFRCSVTGVSFDHSESVVLGFGINVERRKTDKTILSITSDLMPITLEVFLKGNIRKSALGMKITHFFPFAINEQHWSKAKKVLPGCIDAILEGHQEHNLSASQDDRLLFIVGELWKSMAVLMMKGGTHASEKVLKGFCALHHILLLTIGETDPLSGAAANHIQMGGKNDGAADNSKTDHSDKTQHPKFSAHQEDGWTVIVPQKKGHNDKSHAKCSFLALANEKVRTFVRHPQKRHKSHCPDFGRFLPLLLLSDLPWREIQEPFVRELLARNARWIVRESPELRRVKPHEYDHSSMRANKSWDPSATGLKITAFQIWFVLNVHSWALHALPKNVVDAYQKLGNNRLLLRAMYDALGGRPTKEMMLKFQQVTKSIEAMASYEEFFSVIQMPVSGSLSIQMLLCDAMIQSYKCRYHR</sequence>
<evidence type="ECO:0000313" key="3">
    <source>
        <dbReference type="EMBL" id="CAD9318189.1"/>
    </source>
</evidence>
<dbReference type="SMART" id="SM00212">
    <property type="entry name" value="UBCc"/>
    <property type="match status" value="1"/>
</dbReference>
<feature type="compositionally biased region" description="Basic and acidic residues" evidence="1">
    <location>
        <begin position="456"/>
        <end position="472"/>
    </location>
</feature>
<dbReference type="InterPro" id="IPR050113">
    <property type="entry name" value="Ub_conjugating_enzyme"/>
</dbReference>
<evidence type="ECO:0000256" key="1">
    <source>
        <dbReference type="SAM" id="MobiDB-lite"/>
    </source>
</evidence>
<feature type="region of interest" description="Disordered" evidence="1">
    <location>
        <begin position="440"/>
        <end position="472"/>
    </location>
</feature>
<dbReference type="PROSITE" id="PS50127">
    <property type="entry name" value="UBC_2"/>
    <property type="match status" value="1"/>
</dbReference>
<evidence type="ECO:0000313" key="4">
    <source>
        <dbReference type="EMBL" id="CAD9318192.1"/>
    </source>
</evidence>
<protein>
    <recommendedName>
        <fullName evidence="2">UBC core domain-containing protein</fullName>
    </recommendedName>
</protein>
<evidence type="ECO:0000259" key="2">
    <source>
        <dbReference type="PROSITE" id="PS50127"/>
    </source>
</evidence>
<feature type="domain" description="UBC core" evidence="2">
    <location>
        <begin position="10"/>
        <end position="180"/>
    </location>
</feature>
<dbReference type="SUPFAM" id="SSF54495">
    <property type="entry name" value="UBC-like"/>
    <property type="match status" value="1"/>
</dbReference>
<dbReference type="AlphaFoldDB" id="A0A6U3PM91"/>
<dbReference type="InterPro" id="IPR000608">
    <property type="entry name" value="UBC"/>
</dbReference>
<dbReference type="EMBL" id="HBGN01007235">
    <property type="protein sequence ID" value="CAD9318189.1"/>
    <property type="molecule type" value="Transcribed_RNA"/>
</dbReference>